<proteinExistence type="predicted"/>
<keyword evidence="2" id="KW-0223">Dioxygenase</keyword>
<evidence type="ECO:0000259" key="1">
    <source>
        <dbReference type="Pfam" id="PF00903"/>
    </source>
</evidence>
<dbReference type="Pfam" id="PF00903">
    <property type="entry name" value="Glyoxalase"/>
    <property type="match status" value="1"/>
</dbReference>
<feature type="domain" description="Glyoxalase/fosfomycin resistance/dioxygenase" evidence="1">
    <location>
        <begin position="6"/>
        <end position="122"/>
    </location>
</feature>
<dbReference type="Proteomes" id="UP001065174">
    <property type="component" value="Chromosome"/>
</dbReference>
<gene>
    <name evidence="2" type="ORF">N6H18_11430</name>
</gene>
<dbReference type="RefSeq" id="WP_262308407.1">
    <property type="nucleotide sequence ID" value="NZ_CP106679.1"/>
</dbReference>
<accession>A0ABY6CKB4</accession>
<dbReference type="EMBL" id="CP106679">
    <property type="protein sequence ID" value="UXP30961.1"/>
    <property type="molecule type" value="Genomic_DNA"/>
</dbReference>
<organism evidence="2 3">
    <name type="scientific">Reichenbachiella agarivorans</name>
    <dbReference type="NCBI Taxonomy" id="2979464"/>
    <lineage>
        <taxon>Bacteria</taxon>
        <taxon>Pseudomonadati</taxon>
        <taxon>Bacteroidota</taxon>
        <taxon>Cytophagia</taxon>
        <taxon>Cytophagales</taxon>
        <taxon>Reichenbachiellaceae</taxon>
        <taxon>Reichenbachiella</taxon>
    </lineage>
</organism>
<sequence>MKQELWLNLPVRDLTKTKAFFSALGFEALRDAPEMIGFKIGGVPVMMVTKTQFEKYALQTITDTTKSTEVLISIGAPDRAYIDDMVLKVEAAGGKVFSSPADIQGWMYGCAFADLDGHRWNLLYMDHHKM</sequence>
<dbReference type="PANTHER" id="PTHR36503:SF2">
    <property type="entry name" value="BLR2408 PROTEIN"/>
    <property type="match status" value="1"/>
</dbReference>
<dbReference type="SUPFAM" id="SSF54593">
    <property type="entry name" value="Glyoxalase/Bleomycin resistance protein/Dihydroxybiphenyl dioxygenase"/>
    <property type="match status" value="1"/>
</dbReference>
<keyword evidence="3" id="KW-1185">Reference proteome</keyword>
<dbReference type="InterPro" id="IPR029068">
    <property type="entry name" value="Glyas_Bleomycin-R_OHBP_Dase"/>
</dbReference>
<protein>
    <submittedName>
        <fullName evidence="2">Extradiol dioxygenase</fullName>
    </submittedName>
</protein>
<dbReference type="GO" id="GO:0051213">
    <property type="term" value="F:dioxygenase activity"/>
    <property type="evidence" value="ECO:0007669"/>
    <property type="project" value="UniProtKB-KW"/>
</dbReference>
<dbReference type="Gene3D" id="3.10.180.10">
    <property type="entry name" value="2,3-Dihydroxybiphenyl 1,2-Dioxygenase, domain 1"/>
    <property type="match status" value="1"/>
</dbReference>
<dbReference type="InterPro" id="IPR004360">
    <property type="entry name" value="Glyas_Fos-R_dOase_dom"/>
</dbReference>
<evidence type="ECO:0000313" key="3">
    <source>
        <dbReference type="Proteomes" id="UP001065174"/>
    </source>
</evidence>
<name>A0ABY6CKB4_9BACT</name>
<dbReference type="PANTHER" id="PTHR36503">
    <property type="entry name" value="BLR2520 PROTEIN"/>
    <property type="match status" value="1"/>
</dbReference>
<reference evidence="2" key="1">
    <citation type="submission" date="2022-09" db="EMBL/GenBank/DDBJ databases">
        <title>Comparative genomics and taxonomic characterization of three novel marine species of genus Reichenbachiella exhibiting antioxidant and polysaccharide degradation activities.</title>
        <authorList>
            <person name="Muhammad N."/>
            <person name="Lee Y.-J."/>
            <person name="Ko J."/>
            <person name="Kim S.-G."/>
        </authorList>
    </citation>
    <scope>NUCLEOTIDE SEQUENCE</scope>
    <source>
        <strain evidence="2">BKB1-1</strain>
    </source>
</reference>
<keyword evidence="2" id="KW-0560">Oxidoreductase</keyword>
<evidence type="ECO:0000313" key="2">
    <source>
        <dbReference type="EMBL" id="UXP30961.1"/>
    </source>
</evidence>